<dbReference type="InterPro" id="IPR005920">
    <property type="entry name" value="HutI"/>
</dbReference>
<dbReference type="InterPro" id="IPR006680">
    <property type="entry name" value="Amidohydro-rel"/>
</dbReference>
<dbReference type="InterPro" id="IPR011059">
    <property type="entry name" value="Metal-dep_hydrolase_composite"/>
</dbReference>
<feature type="binding site" evidence="7">
    <location>
        <position position="72"/>
    </location>
    <ligand>
        <name>Zn(2+)</name>
        <dbReference type="ChEBI" id="CHEBI:29105"/>
    </ligand>
</feature>
<feature type="binding site" evidence="7">
    <location>
        <position position="299"/>
    </location>
    <ligand>
        <name>Zn(2+)</name>
        <dbReference type="ChEBI" id="CHEBI:29105"/>
    </ligand>
</feature>
<comment type="catalytic activity">
    <reaction evidence="7">
        <text>4-imidazolone-5-propanoate + H2O = N-formimidoyl-L-glutamate</text>
        <dbReference type="Rhea" id="RHEA:23660"/>
        <dbReference type="ChEBI" id="CHEBI:15377"/>
        <dbReference type="ChEBI" id="CHEBI:58928"/>
        <dbReference type="ChEBI" id="CHEBI:77893"/>
        <dbReference type="EC" id="3.5.2.7"/>
    </reaction>
</comment>
<feature type="domain" description="Amidohydrolase-related" evidence="9">
    <location>
        <begin position="63"/>
        <end position="347"/>
    </location>
</feature>
<evidence type="ECO:0000256" key="3">
    <source>
        <dbReference type="ARBA" id="ARBA00022801"/>
    </source>
</evidence>
<feature type="binding site" evidence="7">
    <location>
        <position position="70"/>
    </location>
    <ligand>
        <name>Fe(3+)</name>
        <dbReference type="ChEBI" id="CHEBI:29034"/>
    </ligand>
</feature>
<dbReference type="Proteomes" id="UP000653674">
    <property type="component" value="Unassembled WGS sequence"/>
</dbReference>
<evidence type="ECO:0000313" key="10">
    <source>
        <dbReference type="EMBL" id="GIG73984.1"/>
    </source>
</evidence>
<feature type="binding site" evidence="7">
    <location>
        <position position="137"/>
    </location>
    <ligand>
        <name>N-formimidoyl-L-glutamate</name>
        <dbReference type="ChEBI" id="CHEBI:58928"/>
    </ligand>
</feature>
<keyword evidence="4 7" id="KW-0369">Histidine metabolism</keyword>
<feature type="binding site" evidence="7">
    <location>
        <position position="303"/>
    </location>
    <ligand>
        <name>N-formimidoyl-L-glutamate</name>
        <dbReference type="ChEBI" id="CHEBI:58928"/>
    </ligand>
</feature>
<evidence type="ECO:0000313" key="11">
    <source>
        <dbReference type="Proteomes" id="UP000653674"/>
    </source>
</evidence>
<organism evidence="10 11">
    <name type="scientific">Planosporangium flavigriseum</name>
    <dbReference type="NCBI Taxonomy" id="373681"/>
    <lineage>
        <taxon>Bacteria</taxon>
        <taxon>Bacillati</taxon>
        <taxon>Actinomycetota</taxon>
        <taxon>Actinomycetes</taxon>
        <taxon>Micromonosporales</taxon>
        <taxon>Micromonosporaceae</taxon>
        <taxon>Planosporangium</taxon>
    </lineage>
</organism>
<dbReference type="PANTHER" id="PTHR42752">
    <property type="entry name" value="IMIDAZOLONEPROPIONASE"/>
    <property type="match status" value="1"/>
</dbReference>
<evidence type="ECO:0000256" key="4">
    <source>
        <dbReference type="ARBA" id="ARBA00022808"/>
    </source>
</evidence>
<feature type="binding site" evidence="7">
    <location>
        <position position="164"/>
    </location>
    <ligand>
        <name>4-imidazolone-5-propanoate</name>
        <dbReference type="ChEBI" id="CHEBI:77893"/>
    </ligand>
</feature>
<sequence length="421" mass="44412">MVSLLVTNLGELVTNDPTLGDGPLGLRRDAAIVIEDGRVAWIGDAAAAPAADERRDAEGRAGLPGFVDSHAHLVFAGDRAAEFAARMAGEPYTGGGIRTTVAATRAASDDALRANVVRLRREALRQGTTTIEIKSGYGLSVADEARSLRIAAEFTDETTFLGAHVVPADREPDDYVKDVCGEMLAACSPYAKWVDVFCERGAFDGEQSRAVLIAGRKAGLGLRVHANQLGPGPGVQLAVELGAASADHCTHLTDQDVAALSGSGTVAALLPGAEFSTRSPYPDARRLLDAGVTVALATDCNPGSSYTSSMPFCIALAVREMRITPAEAVHAATAGGARALRRDDVGRRRSPTAPWSQWAKAGRSARTAPASVRRRRCSRPDCDRSSWRPRRGWRSSTAPTACSACCCWPCTTSPTCSPWPT</sequence>
<dbReference type="EC" id="3.5.2.7" evidence="1 7"/>
<evidence type="ECO:0000256" key="7">
    <source>
        <dbReference type="HAMAP-Rule" id="MF_00372"/>
    </source>
</evidence>
<feature type="region of interest" description="Disordered" evidence="8">
    <location>
        <begin position="343"/>
        <end position="400"/>
    </location>
</feature>
<dbReference type="GO" id="GO:0005737">
    <property type="term" value="C:cytoplasm"/>
    <property type="evidence" value="ECO:0007669"/>
    <property type="project" value="UniProtKB-SubCell"/>
</dbReference>
<feature type="binding site" evidence="7">
    <location>
        <position position="70"/>
    </location>
    <ligand>
        <name>Zn(2+)</name>
        <dbReference type="ChEBI" id="CHEBI:29105"/>
    </ligand>
</feature>
<protein>
    <recommendedName>
        <fullName evidence="1 7">Imidazolonepropionase</fullName>
        <ecNumber evidence="1 7">3.5.2.7</ecNumber>
    </recommendedName>
    <alternativeName>
        <fullName evidence="7">Imidazolone-5-propionate hydrolase</fullName>
    </alternativeName>
</protein>
<evidence type="ECO:0000256" key="1">
    <source>
        <dbReference type="ARBA" id="ARBA00012864"/>
    </source>
</evidence>
<dbReference type="GO" id="GO:0005506">
    <property type="term" value="F:iron ion binding"/>
    <property type="evidence" value="ECO:0007669"/>
    <property type="project" value="UniProtKB-UniRule"/>
</dbReference>
<evidence type="ECO:0000256" key="6">
    <source>
        <dbReference type="ARBA" id="ARBA00023004"/>
    </source>
</evidence>
<feature type="binding site" evidence="7">
    <location>
        <position position="301"/>
    </location>
    <ligand>
        <name>N-formimidoyl-L-glutamate</name>
        <dbReference type="ChEBI" id="CHEBI:58928"/>
    </ligand>
</feature>
<keyword evidence="6 7" id="KW-0408">Iron</keyword>
<dbReference type="SUPFAM" id="SSF51556">
    <property type="entry name" value="Metallo-dependent hydrolases"/>
    <property type="match status" value="1"/>
</dbReference>
<feature type="binding site" evidence="7">
    <location>
        <position position="79"/>
    </location>
    <ligand>
        <name>4-imidazolone-5-propanoate</name>
        <dbReference type="ChEBI" id="CHEBI:77893"/>
    </ligand>
</feature>
<dbReference type="InterPro" id="IPR032466">
    <property type="entry name" value="Metal_Hydrolase"/>
</dbReference>
<keyword evidence="5 7" id="KW-0862">Zinc</keyword>
<name>A0A8J3PM71_9ACTN</name>
<feature type="binding site" evidence="7">
    <location>
        <position position="72"/>
    </location>
    <ligand>
        <name>Fe(3+)</name>
        <dbReference type="ChEBI" id="CHEBI:29034"/>
    </ligand>
</feature>
<comment type="subcellular location">
    <subcellularLocation>
        <location evidence="7">Cytoplasm</location>
    </subcellularLocation>
</comment>
<dbReference type="GO" id="GO:0019556">
    <property type="term" value="P:L-histidine catabolic process to glutamate and formamide"/>
    <property type="evidence" value="ECO:0007669"/>
    <property type="project" value="UniProtKB-UniRule"/>
</dbReference>
<evidence type="ECO:0000259" key="9">
    <source>
        <dbReference type="Pfam" id="PF01979"/>
    </source>
</evidence>
<feature type="binding site" evidence="7">
    <location>
        <position position="225"/>
    </location>
    <ligand>
        <name>Zn(2+)</name>
        <dbReference type="ChEBI" id="CHEBI:29105"/>
    </ligand>
</feature>
<dbReference type="Pfam" id="PF01979">
    <property type="entry name" value="Amidohydro_1"/>
    <property type="match status" value="1"/>
</dbReference>
<evidence type="ECO:0000256" key="5">
    <source>
        <dbReference type="ARBA" id="ARBA00022833"/>
    </source>
</evidence>
<comment type="function">
    <text evidence="7">Catalyzes the hydrolytic cleavage of the carbon-nitrogen bond in imidazolone-5-propanoate to yield N-formimidoyl-L-glutamate. It is the third step in the universal histidine degradation pathway.</text>
</comment>
<dbReference type="AlphaFoldDB" id="A0A8J3PM71"/>
<keyword evidence="7" id="KW-0963">Cytoplasm</keyword>
<comment type="similarity">
    <text evidence="7">Belongs to the metallo-dependent hydrolases superfamily. HutI family.</text>
</comment>
<evidence type="ECO:0000256" key="2">
    <source>
        <dbReference type="ARBA" id="ARBA00022723"/>
    </source>
</evidence>
<dbReference type="GO" id="GO:0019557">
    <property type="term" value="P:L-histidine catabolic process to glutamate and formate"/>
    <property type="evidence" value="ECO:0007669"/>
    <property type="project" value="UniProtKB-UniPathway"/>
</dbReference>
<gene>
    <name evidence="7 10" type="primary">hutI</name>
    <name evidence="10" type="ORF">Pfl04_23880</name>
</gene>
<dbReference type="PANTHER" id="PTHR42752:SF1">
    <property type="entry name" value="IMIDAZOLONEPROPIONASE-RELATED"/>
    <property type="match status" value="1"/>
</dbReference>
<dbReference type="Gene3D" id="3.20.20.140">
    <property type="entry name" value="Metal-dependent hydrolases"/>
    <property type="match status" value="1"/>
</dbReference>
<reference evidence="10" key="1">
    <citation type="submission" date="2021-01" db="EMBL/GenBank/DDBJ databases">
        <title>Whole genome shotgun sequence of Planosporangium flavigriseum NBRC 105377.</title>
        <authorList>
            <person name="Komaki H."/>
            <person name="Tamura T."/>
        </authorList>
    </citation>
    <scope>NUCLEOTIDE SEQUENCE</scope>
    <source>
        <strain evidence="10">NBRC 105377</strain>
    </source>
</reference>
<dbReference type="NCBIfam" id="TIGR01224">
    <property type="entry name" value="hutI"/>
    <property type="match status" value="1"/>
</dbReference>
<feature type="binding site" evidence="7">
    <location>
        <position position="304"/>
    </location>
    <ligand>
        <name>4-imidazolone-5-propanoate</name>
        <dbReference type="ChEBI" id="CHEBI:77893"/>
    </ligand>
</feature>
<dbReference type="SUPFAM" id="SSF51338">
    <property type="entry name" value="Composite domain of metallo-dependent hydrolases"/>
    <property type="match status" value="1"/>
</dbReference>
<keyword evidence="11" id="KW-1185">Reference proteome</keyword>
<feature type="binding site" evidence="7">
    <location>
        <position position="225"/>
    </location>
    <ligand>
        <name>Fe(3+)</name>
        <dbReference type="ChEBI" id="CHEBI:29034"/>
    </ligand>
</feature>
<dbReference type="HAMAP" id="MF_00372">
    <property type="entry name" value="HutI"/>
    <property type="match status" value="1"/>
</dbReference>
<feature type="binding site" evidence="7">
    <location>
        <position position="228"/>
    </location>
    <ligand>
        <name>4-imidazolone-5-propanoate</name>
        <dbReference type="ChEBI" id="CHEBI:77893"/>
    </ligand>
</feature>
<accession>A0A8J3PM71</accession>
<proteinExistence type="inferred from homology"/>
<dbReference type="GO" id="GO:0008270">
    <property type="term" value="F:zinc ion binding"/>
    <property type="evidence" value="ECO:0007669"/>
    <property type="project" value="UniProtKB-UniRule"/>
</dbReference>
<dbReference type="Gene3D" id="2.30.40.10">
    <property type="entry name" value="Urease, subunit C, domain 1"/>
    <property type="match status" value="1"/>
</dbReference>
<keyword evidence="3 7" id="KW-0378">Hydrolase</keyword>
<comment type="cofactor">
    <cofactor evidence="7">
        <name>Zn(2+)</name>
        <dbReference type="ChEBI" id="CHEBI:29105"/>
    </cofactor>
    <cofactor evidence="7">
        <name>Fe(3+)</name>
        <dbReference type="ChEBI" id="CHEBI:29034"/>
    </cofactor>
    <text evidence="7">Binds 1 zinc or iron ion per subunit.</text>
</comment>
<dbReference type="EMBL" id="BONU01000013">
    <property type="protein sequence ID" value="GIG73984.1"/>
    <property type="molecule type" value="Genomic_DNA"/>
</dbReference>
<feature type="binding site" evidence="7">
    <location>
        <position position="299"/>
    </location>
    <ligand>
        <name>Fe(3+)</name>
        <dbReference type="ChEBI" id="CHEBI:29034"/>
    </ligand>
</feature>
<feature type="binding site" evidence="7">
    <location>
        <position position="137"/>
    </location>
    <ligand>
        <name>4-imidazolone-5-propanoate</name>
        <dbReference type="ChEBI" id="CHEBI:77893"/>
    </ligand>
</feature>
<evidence type="ECO:0000256" key="8">
    <source>
        <dbReference type="SAM" id="MobiDB-lite"/>
    </source>
</evidence>
<keyword evidence="2 7" id="KW-0479">Metal-binding</keyword>
<comment type="pathway">
    <text evidence="7">Amino-acid degradation; L-histidine degradation into L-glutamate; N-formimidoyl-L-glutamate from L-histidine: step 3/3.</text>
</comment>
<dbReference type="GO" id="GO:0050480">
    <property type="term" value="F:imidazolonepropionase activity"/>
    <property type="evidence" value="ECO:0007669"/>
    <property type="project" value="UniProtKB-UniRule"/>
</dbReference>
<comment type="caution">
    <text evidence="10">The sequence shown here is derived from an EMBL/GenBank/DDBJ whole genome shotgun (WGS) entry which is preliminary data.</text>
</comment>
<dbReference type="UniPathway" id="UPA00379">
    <property type="reaction ID" value="UER00551"/>
</dbReference>